<feature type="domain" description="ENTH" evidence="9">
    <location>
        <begin position="21"/>
        <end position="149"/>
    </location>
</feature>
<dbReference type="GO" id="GO:0032051">
    <property type="term" value="F:clathrin light chain binding"/>
    <property type="evidence" value="ECO:0007669"/>
    <property type="project" value="TreeGrafter"/>
</dbReference>
<dbReference type="InterPro" id="IPR013809">
    <property type="entry name" value="ENTH"/>
</dbReference>
<comment type="caution">
    <text evidence="11">The sequence shown here is derived from an EMBL/GenBank/DDBJ whole genome shotgun (WGS) entry which is preliminary data.</text>
</comment>
<dbReference type="FunFam" id="1.20.1410.10:FF:000006">
    <property type="entry name" value="Huntingtin interacting protein"/>
    <property type="match status" value="1"/>
</dbReference>
<keyword evidence="6" id="KW-0009">Actin-binding</keyword>
<sequence>MSSLHLPRVVSQRGKSSLEVERENFERRQTNAIHKAVNSQETPVKEKHVRNTILGSFQDGGASMFWTITGKLPLQGNPIVCWKFCHVLHKLMRDGHQHVVHDSMKYRSHLKDLGKLWGHLKEGYGKLIASYCRFLIQRLNFHRKFPRIPGNLTMSDDQFNKICGTDVNNYFEFSIDMLDLLDEIIHLQHNVFGSLDMSRSNSMTTAGQCRLAPLILAILDSCQLYDYLVKSLFRLHASLTPDTLAGHRERFLNGYKKLKQFYHSSSNLQYFKTLVQVPALPEEPPNFLMASDFSKHVKPVAVVPQEADPEPEQDLDTPDDSLLDLSDPQQPDQFEQTFGQNNMGSFNFNGRPPEPDERDLLIDRLQKEIEQLKEELQRVKAEDQRVILSLKDEINKLEKILSELRLSADKALKENDSLKKEVEDARVAVIAAEKLGDAEKQSKANQEKFQKMKDIYSKLREEHVQLLRTHAEASKQLTADKTALEEKEQIIKESKIENERLEKERNAVQETLQKSADDVTQQLSIVEVAKSQLEIDKKELENKVQDLENCKVTLDSELQESHEAASTLTAQLLEAQQAMEQKEQQLGAQLAELQGQLALTLEEKNKNEGSLGEQLSHLQNKFDSTLAERLAAEDKLSQDIQSLQQRLEQTEKDGLEMQAKLKENIDELHRKLLGSCVAEGKIIINDALEQHDNPTHTTVTCTAEYLLLRAEPALSSLKKLKSSYDVYNTDKKELEELVSNINEFSHHLGDCIIHGFATSHSAQIEPGQQLASICKDVGVSGVELLDSVEKRSDVNSQIDKTVQQVNDLMKLAEDLLPKMEDVKAEEIGDLVDKEMSSTTAAIEAAAAKIEEMLKKTREVTTGTELEVNERILDACTALMIAIKELMEQSRDLQREIIAQGRGTSSAKDFYKKNHRWTEGLLSAAKTVGFGASSLMESADRVVKGEGKFEELIVFAQDIAASTAQLVVASKVKADKNSKTLGLLSNASKRVNNATGNVVASAKTGSQVIEDQGLMDFSKMTLYQTKKMEMEAQVKVLELENELKKERMRLGELRKQHYQLAGESEGWEVDQENDESEGDHSVPLTLADLGVPDWAEPWDSDML</sequence>
<dbReference type="GO" id="GO:0007015">
    <property type="term" value="P:actin filament organization"/>
    <property type="evidence" value="ECO:0007669"/>
    <property type="project" value="TreeGrafter"/>
</dbReference>
<evidence type="ECO:0000259" key="10">
    <source>
        <dbReference type="PROSITE" id="PS50945"/>
    </source>
</evidence>
<feature type="domain" description="I/LWEQ" evidence="10">
    <location>
        <begin position="819"/>
        <end position="1060"/>
    </location>
</feature>
<dbReference type="GO" id="GO:0051015">
    <property type="term" value="F:actin filament binding"/>
    <property type="evidence" value="ECO:0007669"/>
    <property type="project" value="TreeGrafter"/>
</dbReference>
<dbReference type="GO" id="GO:0080025">
    <property type="term" value="F:phosphatidylinositol-3,5-bisphosphate binding"/>
    <property type="evidence" value="ECO:0007669"/>
    <property type="project" value="TreeGrafter"/>
</dbReference>
<comment type="similarity">
    <text evidence="2">Belongs to the SLA2 family.</text>
</comment>
<feature type="compositionally biased region" description="Acidic residues" evidence="8">
    <location>
        <begin position="1064"/>
        <end position="1076"/>
    </location>
</feature>
<feature type="compositionally biased region" description="Polar residues" evidence="8">
    <location>
        <begin position="334"/>
        <end position="348"/>
    </location>
</feature>
<feature type="compositionally biased region" description="Low complexity" evidence="8">
    <location>
        <begin position="323"/>
        <end position="333"/>
    </location>
</feature>
<evidence type="ECO:0000256" key="8">
    <source>
        <dbReference type="SAM" id="MobiDB-lite"/>
    </source>
</evidence>
<dbReference type="SMART" id="SM00273">
    <property type="entry name" value="ENTH"/>
    <property type="match status" value="1"/>
</dbReference>
<dbReference type="PROSITE" id="PS50945">
    <property type="entry name" value="I_LWEQ"/>
    <property type="match status" value="1"/>
</dbReference>
<dbReference type="Gene3D" id="1.25.40.90">
    <property type="match status" value="1"/>
</dbReference>
<feature type="region of interest" description="Disordered" evidence="8">
    <location>
        <begin position="1"/>
        <end position="21"/>
    </location>
</feature>
<dbReference type="SUPFAM" id="SSF48464">
    <property type="entry name" value="ENTH/VHS domain"/>
    <property type="match status" value="1"/>
</dbReference>
<name>A0AAN8K6H5_PATCE</name>
<dbReference type="InterPro" id="IPR011417">
    <property type="entry name" value="ANTH_dom"/>
</dbReference>
<comment type="subcellular location">
    <subcellularLocation>
        <location evidence="1">Cytoplasm</location>
    </subcellularLocation>
</comment>
<dbReference type="InterPro" id="IPR008942">
    <property type="entry name" value="ENTH_VHS"/>
</dbReference>
<dbReference type="SMART" id="SM00307">
    <property type="entry name" value="ILWEQ"/>
    <property type="match status" value="1"/>
</dbReference>
<feature type="coiled-coil region" evidence="7">
    <location>
        <begin position="358"/>
        <end position="596"/>
    </location>
</feature>
<reference evidence="11 12" key="1">
    <citation type="submission" date="2024-01" db="EMBL/GenBank/DDBJ databases">
        <title>The genome of the rayed Mediterranean limpet Patella caerulea (Linnaeus, 1758).</title>
        <authorList>
            <person name="Anh-Thu Weber A."/>
            <person name="Halstead-Nussloch G."/>
        </authorList>
    </citation>
    <scope>NUCLEOTIDE SEQUENCE [LARGE SCALE GENOMIC DNA]</scope>
    <source>
        <strain evidence="11">AATW-2023a</strain>
        <tissue evidence="11">Whole specimen</tissue>
    </source>
</reference>
<keyword evidence="5 7" id="KW-0175">Coiled coil</keyword>
<evidence type="ECO:0000256" key="4">
    <source>
        <dbReference type="ARBA" id="ARBA00022583"/>
    </source>
</evidence>
<dbReference type="EMBL" id="JAZGQO010000002">
    <property type="protein sequence ID" value="KAK6190152.1"/>
    <property type="molecule type" value="Genomic_DNA"/>
</dbReference>
<dbReference type="FunFam" id="1.25.40.90:FF:000012">
    <property type="entry name" value="Huntingtin interacting protein 1-related"/>
    <property type="match status" value="1"/>
</dbReference>
<proteinExistence type="inferred from homology"/>
<dbReference type="Gene3D" id="1.20.5.1700">
    <property type="match status" value="1"/>
</dbReference>
<dbReference type="InterPro" id="IPR030224">
    <property type="entry name" value="Sla2_fam"/>
</dbReference>
<feature type="region of interest" description="Disordered" evidence="8">
    <location>
        <begin position="305"/>
        <end position="357"/>
    </location>
</feature>
<accession>A0AAN8K6H5</accession>
<dbReference type="AlphaFoldDB" id="A0AAN8K6H5"/>
<feature type="coiled-coil region" evidence="7">
    <location>
        <begin position="1019"/>
        <end position="1055"/>
    </location>
</feature>
<feature type="coiled-coil region" evidence="7">
    <location>
        <begin position="633"/>
        <end position="660"/>
    </location>
</feature>
<dbReference type="Pfam" id="PF01608">
    <property type="entry name" value="I_LWEQ"/>
    <property type="match status" value="1"/>
</dbReference>
<evidence type="ECO:0000256" key="3">
    <source>
        <dbReference type="ARBA" id="ARBA00022490"/>
    </source>
</evidence>
<keyword evidence="3" id="KW-0963">Cytoplasm</keyword>
<dbReference type="InterPro" id="IPR035964">
    <property type="entry name" value="I/LWEQ_dom_sf"/>
</dbReference>
<evidence type="ECO:0000259" key="9">
    <source>
        <dbReference type="PROSITE" id="PS50942"/>
    </source>
</evidence>
<keyword evidence="4" id="KW-0254">Endocytosis</keyword>
<dbReference type="GO" id="GO:0030136">
    <property type="term" value="C:clathrin-coated vesicle"/>
    <property type="evidence" value="ECO:0007669"/>
    <property type="project" value="TreeGrafter"/>
</dbReference>
<dbReference type="FunFam" id="1.20.5.1700:FF:000002">
    <property type="entry name" value="Huntingtin interacting protein 1"/>
    <property type="match status" value="1"/>
</dbReference>
<evidence type="ECO:0000256" key="2">
    <source>
        <dbReference type="ARBA" id="ARBA00010135"/>
    </source>
</evidence>
<gene>
    <name evidence="11" type="ORF">SNE40_002080</name>
</gene>
<evidence type="ECO:0000256" key="5">
    <source>
        <dbReference type="ARBA" id="ARBA00023054"/>
    </source>
</evidence>
<dbReference type="Pfam" id="PF07651">
    <property type="entry name" value="ANTH"/>
    <property type="match status" value="1"/>
</dbReference>
<feature type="compositionally biased region" description="Acidic residues" evidence="8">
    <location>
        <begin position="307"/>
        <end position="322"/>
    </location>
</feature>
<evidence type="ECO:0000256" key="1">
    <source>
        <dbReference type="ARBA" id="ARBA00004496"/>
    </source>
</evidence>
<dbReference type="GO" id="GO:0043325">
    <property type="term" value="F:phosphatidylinositol-3,4-bisphosphate binding"/>
    <property type="evidence" value="ECO:0007669"/>
    <property type="project" value="TreeGrafter"/>
</dbReference>
<dbReference type="GO" id="GO:0030864">
    <property type="term" value="C:cortical actin cytoskeleton"/>
    <property type="evidence" value="ECO:0007669"/>
    <property type="project" value="TreeGrafter"/>
</dbReference>
<protein>
    <recommendedName>
        <fullName evidence="13">Huntingtin interacting protein 1</fullName>
    </recommendedName>
</protein>
<organism evidence="11 12">
    <name type="scientific">Patella caerulea</name>
    <name type="common">Rayed Mediterranean limpet</name>
    <dbReference type="NCBI Taxonomy" id="87958"/>
    <lineage>
        <taxon>Eukaryota</taxon>
        <taxon>Metazoa</taxon>
        <taxon>Spiralia</taxon>
        <taxon>Lophotrochozoa</taxon>
        <taxon>Mollusca</taxon>
        <taxon>Gastropoda</taxon>
        <taxon>Patellogastropoda</taxon>
        <taxon>Patelloidea</taxon>
        <taxon>Patellidae</taxon>
        <taxon>Patella</taxon>
    </lineage>
</organism>
<dbReference type="PANTHER" id="PTHR10407:SF15">
    <property type="entry name" value="HUNTINGTIN INTERACTING PROTEIN 1"/>
    <property type="match status" value="1"/>
</dbReference>
<dbReference type="Gene3D" id="1.20.1410.10">
    <property type="entry name" value="I/LWEQ domain"/>
    <property type="match status" value="1"/>
</dbReference>
<dbReference type="PANTHER" id="PTHR10407">
    <property type="entry name" value="HUNTINGTIN INTERACTING PROTEIN 1"/>
    <property type="match status" value="1"/>
</dbReference>
<dbReference type="InterPro" id="IPR002558">
    <property type="entry name" value="ILWEQ_dom"/>
</dbReference>
<dbReference type="CDD" id="cd17006">
    <property type="entry name" value="ANTH_N_HIP1_like"/>
    <property type="match status" value="1"/>
</dbReference>
<evidence type="ECO:0000256" key="6">
    <source>
        <dbReference type="ARBA" id="ARBA00023203"/>
    </source>
</evidence>
<dbReference type="PROSITE" id="PS50942">
    <property type="entry name" value="ENTH"/>
    <property type="match status" value="1"/>
</dbReference>
<dbReference type="SUPFAM" id="SSF109885">
    <property type="entry name" value="I/LWEQ domain"/>
    <property type="match status" value="1"/>
</dbReference>
<keyword evidence="12" id="KW-1185">Reference proteome</keyword>
<dbReference type="GO" id="GO:0006897">
    <property type="term" value="P:endocytosis"/>
    <property type="evidence" value="ECO:0007669"/>
    <property type="project" value="UniProtKB-KW"/>
</dbReference>
<dbReference type="GO" id="GO:0035615">
    <property type="term" value="F:clathrin adaptor activity"/>
    <property type="evidence" value="ECO:0007669"/>
    <property type="project" value="TreeGrafter"/>
</dbReference>
<dbReference type="GO" id="GO:0048268">
    <property type="term" value="P:clathrin coat assembly"/>
    <property type="evidence" value="ECO:0007669"/>
    <property type="project" value="TreeGrafter"/>
</dbReference>
<evidence type="ECO:0008006" key="13">
    <source>
        <dbReference type="Google" id="ProtNLM"/>
    </source>
</evidence>
<evidence type="ECO:0000313" key="12">
    <source>
        <dbReference type="Proteomes" id="UP001347796"/>
    </source>
</evidence>
<evidence type="ECO:0000256" key="7">
    <source>
        <dbReference type="SAM" id="Coils"/>
    </source>
</evidence>
<evidence type="ECO:0000313" key="11">
    <source>
        <dbReference type="EMBL" id="KAK6190152.1"/>
    </source>
</evidence>
<dbReference type="Proteomes" id="UP001347796">
    <property type="component" value="Unassembled WGS sequence"/>
</dbReference>
<feature type="region of interest" description="Disordered" evidence="8">
    <location>
        <begin position="1063"/>
        <end position="1085"/>
    </location>
</feature>